<comment type="caution">
    <text evidence="2">The sequence shown here is derived from an EMBL/GenBank/DDBJ whole genome shotgun (WGS) entry which is preliminary data.</text>
</comment>
<evidence type="ECO:0000256" key="1">
    <source>
        <dbReference type="SAM" id="Phobius"/>
    </source>
</evidence>
<evidence type="ECO:0000313" key="2">
    <source>
        <dbReference type="EMBL" id="GAA3716345.1"/>
    </source>
</evidence>
<protein>
    <recommendedName>
        <fullName evidence="4">RDD domain-containing protein</fullName>
    </recommendedName>
</protein>
<keyword evidence="1" id="KW-1133">Transmembrane helix</keyword>
<dbReference type="Proteomes" id="UP001500920">
    <property type="component" value="Unassembled WGS sequence"/>
</dbReference>
<evidence type="ECO:0008006" key="4">
    <source>
        <dbReference type="Google" id="ProtNLM"/>
    </source>
</evidence>
<accession>A0ABP7EAA2</accession>
<keyword evidence="1" id="KW-0472">Membrane</keyword>
<feature type="transmembrane region" description="Helical" evidence="1">
    <location>
        <begin position="12"/>
        <end position="35"/>
    </location>
</feature>
<evidence type="ECO:0000313" key="3">
    <source>
        <dbReference type="Proteomes" id="UP001500920"/>
    </source>
</evidence>
<keyword evidence="3" id="KW-1185">Reference proteome</keyword>
<keyword evidence="1" id="KW-0812">Transmembrane</keyword>
<gene>
    <name evidence="2" type="ORF">GCM10022378_03330</name>
</gene>
<dbReference type="EMBL" id="BAABCK010000011">
    <property type="protein sequence ID" value="GAA3716345.1"/>
    <property type="molecule type" value="Genomic_DNA"/>
</dbReference>
<name>A0ABP7EAA2_9STAP</name>
<reference evidence="3" key="1">
    <citation type="journal article" date="2019" name="Int. J. Syst. Evol. Microbiol.">
        <title>The Global Catalogue of Microorganisms (GCM) 10K type strain sequencing project: providing services to taxonomists for standard genome sequencing and annotation.</title>
        <authorList>
            <consortium name="The Broad Institute Genomics Platform"/>
            <consortium name="The Broad Institute Genome Sequencing Center for Infectious Disease"/>
            <person name="Wu L."/>
            <person name="Ma J."/>
        </authorList>
    </citation>
    <scope>NUCLEOTIDE SEQUENCE [LARGE SCALE GENOMIC DNA]</scope>
    <source>
        <strain evidence="3">JCM 16981</strain>
    </source>
</reference>
<proteinExistence type="predicted"/>
<organism evidence="2 3">
    <name type="scientific">Salinicoccus jeotgali</name>
    <dbReference type="NCBI Taxonomy" id="381634"/>
    <lineage>
        <taxon>Bacteria</taxon>
        <taxon>Bacillati</taxon>
        <taxon>Bacillota</taxon>
        <taxon>Bacilli</taxon>
        <taxon>Bacillales</taxon>
        <taxon>Staphylococcaceae</taxon>
        <taxon>Salinicoccus</taxon>
    </lineage>
</organism>
<sequence>MSYSPFKRRIYAFFLDYVVIVVYGIFVVGTISFIFHPYIEPLFSNSPVTAELTGFFYDNIASFTLPHFV</sequence>